<reference evidence="2 3" key="1">
    <citation type="submission" date="2016-10" db="EMBL/GenBank/DDBJ databases">
        <authorList>
            <person name="de Groot N.N."/>
        </authorList>
    </citation>
    <scope>NUCLEOTIDE SEQUENCE [LARGE SCALE GENOMIC DNA]</scope>
    <source>
        <strain evidence="2 3">SR12</strain>
    </source>
</reference>
<keyword evidence="1" id="KW-0472">Membrane</keyword>
<feature type="transmembrane region" description="Helical" evidence="1">
    <location>
        <begin position="225"/>
        <end position="243"/>
    </location>
</feature>
<name>A0A1H4C2T6_9FIRM</name>
<dbReference type="Pfam" id="PF19528">
    <property type="entry name" value="DUF6056"/>
    <property type="match status" value="1"/>
</dbReference>
<protein>
    <recommendedName>
        <fullName evidence="4">4-amino-4-deoxy-L-arabinose transferase</fullName>
    </recommendedName>
</protein>
<dbReference type="EMBL" id="FNRK01000013">
    <property type="protein sequence ID" value="SEA54392.1"/>
    <property type="molecule type" value="Genomic_DNA"/>
</dbReference>
<evidence type="ECO:0000256" key="1">
    <source>
        <dbReference type="SAM" id="Phobius"/>
    </source>
</evidence>
<evidence type="ECO:0008006" key="4">
    <source>
        <dbReference type="Google" id="ProtNLM"/>
    </source>
</evidence>
<dbReference type="RefSeq" id="WP_090307698.1">
    <property type="nucleotide sequence ID" value="NZ_FNRK01000013.1"/>
</dbReference>
<feature type="transmembrane region" description="Helical" evidence="1">
    <location>
        <begin position="312"/>
        <end position="335"/>
    </location>
</feature>
<gene>
    <name evidence="2" type="ORF">SAMN04515656_11345</name>
</gene>
<feature type="transmembrane region" description="Helical" evidence="1">
    <location>
        <begin position="390"/>
        <end position="409"/>
    </location>
</feature>
<organism evidence="2 3">
    <name type="scientific">Eubacterium aggregans</name>
    <dbReference type="NCBI Taxonomy" id="81409"/>
    <lineage>
        <taxon>Bacteria</taxon>
        <taxon>Bacillati</taxon>
        <taxon>Bacillota</taxon>
        <taxon>Clostridia</taxon>
        <taxon>Eubacteriales</taxon>
        <taxon>Eubacteriaceae</taxon>
        <taxon>Eubacterium</taxon>
    </lineage>
</organism>
<evidence type="ECO:0000313" key="3">
    <source>
        <dbReference type="Proteomes" id="UP000199394"/>
    </source>
</evidence>
<dbReference type="Proteomes" id="UP000199394">
    <property type="component" value="Unassembled WGS sequence"/>
</dbReference>
<keyword evidence="1" id="KW-1133">Transmembrane helix</keyword>
<keyword evidence="3" id="KW-1185">Reference proteome</keyword>
<dbReference type="AlphaFoldDB" id="A0A1H4C2T6"/>
<feature type="transmembrane region" description="Helical" evidence="1">
    <location>
        <begin position="7"/>
        <end position="27"/>
    </location>
</feature>
<proteinExistence type="predicted"/>
<dbReference type="OrthoDB" id="3194717at2"/>
<feature type="transmembrane region" description="Helical" evidence="1">
    <location>
        <begin position="151"/>
        <end position="169"/>
    </location>
</feature>
<keyword evidence="1" id="KW-0812">Transmembrane</keyword>
<accession>A0A1H4C2T6</accession>
<evidence type="ECO:0000313" key="2">
    <source>
        <dbReference type="EMBL" id="SEA54392.1"/>
    </source>
</evidence>
<feature type="transmembrane region" description="Helical" evidence="1">
    <location>
        <begin position="86"/>
        <end position="109"/>
    </location>
</feature>
<sequence>MNTKKFWKIIIGTLILMMIPLLVIAKYDQPSADDYMYGAATNQVWQSSHSLLMVLATAWNTMVDKWWSWDGNFTSTFLGALQPHIFGLYGMVAAMIILSLVLCLIILSWEIIVHYLGGPRHVAIVVALLLSLLMTQFMPSPVQGMYWFDGAISYTFIYSLCLLDLALILKAYRSHGLEKGILTFSALLLSFFCGGANFALAVTFLLLLATATFVLWRWPASHFQEVLLVFLSSLGGFLLAAVAPGNSVRQADVAKTLIQQDTVFSAIAKSLGAGGSYLIGFWSLPVLICSGLIALALVPLIRQKNWACPHPLCLTGLGFSLYCAGYSPVIYGLGLSSLHWEGRVLDIQFFNAVFLAAGLLTYWGGYAVHRLARSKKPRSFSLALPHKKKAAVLLGGFAIIVTLMAHPNAASLSAAQSLLDGSARAYAWESEDRMALYTNKTLSEVSVSKLTVKPHLLYYDDIKENQWDWRNIATAQYYGKRSVRLQ</sequence>
<feature type="transmembrane region" description="Helical" evidence="1">
    <location>
        <begin position="279"/>
        <end position="300"/>
    </location>
</feature>
<feature type="transmembrane region" description="Helical" evidence="1">
    <location>
        <begin position="121"/>
        <end position="139"/>
    </location>
</feature>
<feature type="transmembrane region" description="Helical" evidence="1">
    <location>
        <begin position="347"/>
        <end position="369"/>
    </location>
</feature>
<dbReference type="InterPro" id="IPR045691">
    <property type="entry name" value="DUF6056"/>
</dbReference>